<dbReference type="EMBL" id="LFYR01001368">
    <property type="protein sequence ID" value="KMZ62390.1"/>
    <property type="molecule type" value="Genomic_DNA"/>
</dbReference>
<evidence type="ECO:0000259" key="9">
    <source>
        <dbReference type="SMART" id="SM00014"/>
    </source>
</evidence>
<evidence type="ECO:0000256" key="1">
    <source>
        <dbReference type="ARBA" id="ARBA00004477"/>
    </source>
</evidence>
<evidence type="ECO:0000313" key="11">
    <source>
        <dbReference type="Proteomes" id="UP000036987"/>
    </source>
</evidence>
<dbReference type="GO" id="GO:0042392">
    <property type="term" value="F:sphingosine-1-phosphate phosphatase activity"/>
    <property type="evidence" value="ECO:0000318"/>
    <property type="project" value="GO_Central"/>
</dbReference>
<dbReference type="OrthoDB" id="301434at2759"/>
<evidence type="ECO:0000256" key="3">
    <source>
        <dbReference type="ARBA" id="ARBA00022801"/>
    </source>
</evidence>
<comment type="similarity">
    <text evidence="7">Belongs to the type 2 lipid phosphate phosphatase family.</text>
</comment>
<keyword evidence="2 8" id="KW-0812">Transmembrane</keyword>
<reference evidence="11" key="1">
    <citation type="journal article" date="2016" name="Nature">
        <title>The genome of the seagrass Zostera marina reveals angiosperm adaptation to the sea.</title>
        <authorList>
            <person name="Olsen J.L."/>
            <person name="Rouze P."/>
            <person name="Verhelst B."/>
            <person name="Lin Y.-C."/>
            <person name="Bayer T."/>
            <person name="Collen J."/>
            <person name="Dattolo E."/>
            <person name="De Paoli E."/>
            <person name="Dittami S."/>
            <person name="Maumus F."/>
            <person name="Michel G."/>
            <person name="Kersting A."/>
            <person name="Lauritano C."/>
            <person name="Lohaus R."/>
            <person name="Toepel M."/>
            <person name="Tonon T."/>
            <person name="Vanneste K."/>
            <person name="Amirebrahimi M."/>
            <person name="Brakel J."/>
            <person name="Bostroem C."/>
            <person name="Chovatia M."/>
            <person name="Grimwood J."/>
            <person name="Jenkins J.W."/>
            <person name="Jueterbock A."/>
            <person name="Mraz A."/>
            <person name="Stam W.T."/>
            <person name="Tice H."/>
            <person name="Bornberg-Bauer E."/>
            <person name="Green P.J."/>
            <person name="Pearson G.A."/>
            <person name="Procaccini G."/>
            <person name="Duarte C.M."/>
            <person name="Schmutz J."/>
            <person name="Reusch T.B.H."/>
            <person name="Van de Peer Y."/>
        </authorList>
    </citation>
    <scope>NUCLEOTIDE SEQUENCE [LARGE SCALE GENOMIC DNA]</scope>
    <source>
        <strain evidence="11">cv. Finnish</strain>
    </source>
</reference>
<comment type="caution">
    <text evidence="10">The sequence shown here is derived from an EMBL/GenBank/DDBJ whole genome shotgun (WGS) entry which is preliminary data.</text>
</comment>
<protein>
    <submittedName>
        <fullName evidence="10">Long Chain Base 1-Phosphate Phosphatase</fullName>
    </submittedName>
</protein>
<dbReference type="AlphaFoldDB" id="A0A0K9P2E9"/>
<keyword evidence="6 8" id="KW-0472">Membrane</keyword>
<keyword evidence="3" id="KW-0378">Hydrolase</keyword>
<gene>
    <name evidence="10" type="ORF">ZOSMA_46G00660</name>
</gene>
<organism evidence="10 11">
    <name type="scientific">Zostera marina</name>
    <name type="common">Eelgrass</name>
    <dbReference type="NCBI Taxonomy" id="29655"/>
    <lineage>
        <taxon>Eukaryota</taxon>
        <taxon>Viridiplantae</taxon>
        <taxon>Streptophyta</taxon>
        <taxon>Embryophyta</taxon>
        <taxon>Tracheophyta</taxon>
        <taxon>Spermatophyta</taxon>
        <taxon>Magnoliopsida</taxon>
        <taxon>Liliopsida</taxon>
        <taxon>Zosteraceae</taxon>
        <taxon>Zostera</taxon>
    </lineage>
</organism>
<dbReference type="SUPFAM" id="SSF48317">
    <property type="entry name" value="Acid phosphatase/Vanadium-dependent haloperoxidase"/>
    <property type="match status" value="1"/>
</dbReference>
<evidence type="ECO:0000256" key="2">
    <source>
        <dbReference type="ARBA" id="ARBA00022692"/>
    </source>
</evidence>
<feature type="transmembrane region" description="Helical" evidence="8">
    <location>
        <begin position="12"/>
        <end position="32"/>
    </location>
</feature>
<evidence type="ECO:0000256" key="8">
    <source>
        <dbReference type="SAM" id="Phobius"/>
    </source>
</evidence>
<proteinExistence type="inferred from homology"/>
<accession>A0A0K9P2E9</accession>
<dbReference type="InterPro" id="IPR000326">
    <property type="entry name" value="PAP2/HPO"/>
</dbReference>
<feature type="domain" description="Phosphatidic acid phosphatase type 2/haloperoxidase" evidence="9">
    <location>
        <begin position="98"/>
        <end position="227"/>
    </location>
</feature>
<dbReference type="PANTHER" id="PTHR14969">
    <property type="entry name" value="SPHINGOSINE-1-PHOSPHATE PHOSPHOHYDROLASE"/>
    <property type="match status" value="1"/>
</dbReference>
<name>A0A0K9P2E9_ZOSMR</name>
<dbReference type="SMART" id="SM00014">
    <property type="entry name" value="acidPPc"/>
    <property type="match status" value="1"/>
</dbReference>
<evidence type="ECO:0000256" key="6">
    <source>
        <dbReference type="ARBA" id="ARBA00023136"/>
    </source>
</evidence>
<sequence length="417" mass="46378">METAVAGIVSMWQALSLVGILGWVILSPFLGLTRILRSSLQPWVVRRVIDETPMILTVQSLQHRHLDVFFSVLSFCVSVPFYTGFLPLLFWSGHGKLARQVTLLIAFCDYVGNTIKDLISAPRPNFPSIRILTATDDEKEHAMEFGLPSSHALNTVCLAGYLLHHYTLEGGSGGNFEDDRWTFFIGFFVVSLLVILIAVARVYLGMHSIVDVMAGIVIGIVLLSFWKTVDKQIDDFIISDLNVTSFSAALSLLLCFAYPTPERPTPSFEFHVAFTGVAFGIVSGVQQTFHQFHHDGVARVFTSQLTVPMFIGRVLVGIPVILVVKFCSKTLSKWVLPVICNTLGIPVRSSCYIPALKAHDGNDNYSQSKLTKGYFQKLLFTIQDSYDVDTGIRFLQYAGLAWSVVDLVPSIFCRLRL</sequence>
<feature type="transmembrane region" description="Helical" evidence="8">
    <location>
        <begin position="270"/>
        <end position="289"/>
    </location>
</feature>
<keyword evidence="5 8" id="KW-1133">Transmembrane helix</keyword>
<feature type="transmembrane region" description="Helical" evidence="8">
    <location>
        <begin position="181"/>
        <end position="204"/>
    </location>
</feature>
<feature type="transmembrane region" description="Helical" evidence="8">
    <location>
        <begin position="301"/>
        <end position="324"/>
    </location>
</feature>
<dbReference type="Gene3D" id="1.20.144.10">
    <property type="entry name" value="Phosphatidic acid phosphatase type 2/haloperoxidase"/>
    <property type="match status" value="1"/>
</dbReference>
<keyword evidence="4" id="KW-0256">Endoplasmic reticulum</keyword>
<dbReference type="GO" id="GO:0046839">
    <property type="term" value="P:phospholipid dephosphorylation"/>
    <property type="evidence" value="ECO:0000318"/>
    <property type="project" value="GO_Central"/>
</dbReference>
<dbReference type="GO" id="GO:0005789">
    <property type="term" value="C:endoplasmic reticulum membrane"/>
    <property type="evidence" value="ECO:0000318"/>
    <property type="project" value="GO_Central"/>
</dbReference>
<dbReference type="PANTHER" id="PTHR14969:SF28">
    <property type="entry name" value="DIHYDROSPHINGOSINE 1-PHOSPHATE PHOSPHATASE LCB3-RELATED"/>
    <property type="match status" value="1"/>
</dbReference>
<feature type="transmembrane region" description="Helical" evidence="8">
    <location>
        <begin position="209"/>
        <end position="229"/>
    </location>
</feature>
<evidence type="ECO:0000256" key="5">
    <source>
        <dbReference type="ARBA" id="ARBA00022989"/>
    </source>
</evidence>
<dbReference type="Proteomes" id="UP000036987">
    <property type="component" value="Unassembled WGS sequence"/>
</dbReference>
<evidence type="ECO:0000256" key="7">
    <source>
        <dbReference type="ARBA" id="ARBA00038324"/>
    </source>
</evidence>
<dbReference type="Pfam" id="PF01569">
    <property type="entry name" value="PAP2"/>
    <property type="match status" value="1"/>
</dbReference>
<feature type="transmembrane region" description="Helical" evidence="8">
    <location>
        <begin position="241"/>
        <end position="258"/>
    </location>
</feature>
<keyword evidence="11" id="KW-1185">Reference proteome</keyword>
<dbReference type="InterPro" id="IPR036938">
    <property type="entry name" value="PAP2/HPO_sf"/>
</dbReference>
<dbReference type="OMA" id="GRWEYPY"/>
<feature type="transmembrane region" description="Helical" evidence="8">
    <location>
        <begin position="68"/>
        <end position="91"/>
    </location>
</feature>
<evidence type="ECO:0000313" key="10">
    <source>
        <dbReference type="EMBL" id="KMZ62390.1"/>
    </source>
</evidence>
<dbReference type="STRING" id="29655.A0A0K9P2E9"/>
<evidence type="ECO:0000256" key="4">
    <source>
        <dbReference type="ARBA" id="ARBA00022824"/>
    </source>
</evidence>
<comment type="subcellular location">
    <subcellularLocation>
        <location evidence="1">Endoplasmic reticulum membrane</location>
        <topology evidence="1">Multi-pass membrane protein</topology>
    </subcellularLocation>
</comment>